<evidence type="ECO:0000256" key="11">
    <source>
        <dbReference type="ARBA" id="ARBA00022984"/>
    </source>
</evidence>
<dbReference type="SUPFAM" id="SSF56194">
    <property type="entry name" value="Uridine diphospho-N-Acetylenolpyruvylglucosamine reductase, MurB, C-terminal domain"/>
    <property type="match status" value="1"/>
</dbReference>
<feature type="active site" evidence="16">
    <location>
        <position position="382"/>
    </location>
</feature>
<evidence type="ECO:0000256" key="4">
    <source>
        <dbReference type="ARBA" id="ARBA00004752"/>
    </source>
</evidence>
<comment type="function">
    <text evidence="2 16">Cell wall formation.</text>
</comment>
<dbReference type="GO" id="GO:0051301">
    <property type="term" value="P:cell division"/>
    <property type="evidence" value="ECO:0007669"/>
    <property type="project" value="UniProtKB-KW"/>
</dbReference>
<keyword evidence="9 16" id="KW-0521">NADP</keyword>
<organism evidence="18 19">
    <name type="scientific">Eiseniibacteriota bacterium</name>
    <dbReference type="NCBI Taxonomy" id="2212470"/>
    <lineage>
        <taxon>Bacteria</taxon>
        <taxon>Candidatus Eiseniibacteriota</taxon>
    </lineage>
</organism>
<evidence type="ECO:0000256" key="13">
    <source>
        <dbReference type="ARBA" id="ARBA00023306"/>
    </source>
</evidence>
<dbReference type="Pfam" id="PF02873">
    <property type="entry name" value="MurB_C"/>
    <property type="match status" value="1"/>
</dbReference>
<evidence type="ECO:0000256" key="14">
    <source>
        <dbReference type="ARBA" id="ARBA00023316"/>
    </source>
</evidence>
<keyword evidence="7 16" id="KW-0285">Flavoprotein</keyword>
<dbReference type="EC" id="1.3.1.98" evidence="16"/>
<evidence type="ECO:0000256" key="6">
    <source>
        <dbReference type="ARBA" id="ARBA00022618"/>
    </source>
</evidence>
<evidence type="ECO:0000256" key="1">
    <source>
        <dbReference type="ARBA" id="ARBA00001974"/>
    </source>
</evidence>
<evidence type="ECO:0000313" key="19">
    <source>
        <dbReference type="Proteomes" id="UP000317691"/>
    </source>
</evidence>
<name>A0A538TPN8_UNCEI</name>
<dbReference type="GO" id="GO:0071555">
    <property type="term" value="P:cell wall organization"/>
    <property type="evidence" value="ECO:0007669"/>
    <property type="project" value="UniProtKB-KW"/>
</dbReference>
<dbReference type="NCBIfam" id="NF010480">
    <property type="entry name" value="PRK13905.1"/>
    <property type="match status" value="1"/>
</dbReference>
<evidence type="ECO:0000256" key="5">
    <source>
        <dbReference type="ARBA" id="ARBA00022490"/>
    </source>
</evidence>
<evidence type="ECO:0000256" key="9">
    <source>
        <dbReference type="ARBA" id="ARBA00022857"/>
    </source>
</evidence>
<dbReference type="EMBL" id="VBOZ01000012">
    <property type="protein sequence ID" value="TMQ65597.1"/>
    <property type="molecule type" value="Genomic_DNA"/>
</dbReference>
<reference evidence="18 19" key="1">
    <citation type="journal article" date="2019" name="Nat. Microbiol.">
        <title>Mediterranean grassland soil C-N compound turnover is dependent on rainfall and depth, and is mediated by genomically divergent microorganisms.</title>
        <authorList>
            <person name="Diamond S."/>
            <person name="Andeer P.F."/>
            <person name="Li Z."/>
            <person name="Crits-Christoph A."/>
            <person name="Burstein D."/>
            <person name="Anantharaman K."/>
            <person name="Lane K.R."/>
            <person name="Thomas B.C."/>
            <person name="Pan C."/>
            <person name="Northen T.R."/>
            <person name="Banfield J.F."/>
        </authorList>
    </citation>
    <scope>NUCLEOTIDE SEQUENCE [LARGE SCALE GENOMIC DNA]</scope>
    <source>
        <strain evidence="18">WS_9</strain>
    </source>
</reference>
<evidence type="ECO:0000313" key="18">
    <source>
        <dbReference type="EMBL" id="TMQ65597.1"/>
    </source>
</evidence>
<comment type="similarity">
    <text evidence="16">Belongs to the MurB family.</text>
</comment>
<dbReference type="GO" id="GO:0005829">
    <property type="term" value="C:cytosol"/>
    <property type="evidence" value="ECO:0007669"/>
    <property type="project" value="TreeGrafter"/>
</dbReference>
<protein>
    <recommendedName>
        <fullName evidence="16">UDP-N-acetylenolpyruvoylglucosamine reductase</fullName>
        <ecNumber evidence="16">1.3.1.98</ecNumber>
    </recommendedName>
    <alternativeName>
        <fullName evidence="16">UDP-N-acetylmuramate dehydrogenase</fullName>
    </alternativeName>
</protein>
<dbReference type="PROSITE" id="PS51387">
    <property type="entry name" value="FAD_PCMH"/>
    <property type="match status" value="1"/>
</dbReference>
<dbReference type="Gene3D" id="3.90.78.10">
    <property type="entry name" value="UDP-N-acetylenolpyruvoylglucosamine reductase, C-terminal domain"/>
    <property type="match status" value="1"/>
</dbReference>
<dbReference type="InterPro" id="IPR016167">
    <property type="entry name" value="FAD-bd_PCMH_sub1"/>
</dbReference>
<comment type="catalytic activity">
    <reaction evidence="15 16">
        <text>UDP-N-acetyl-alpha-D-muramate + NADP(+) = UDP-N-acetyl-3-O-(1-carboxyvinyl)-alpha-D-glucosamine + NADPH + H(+)</text>
        <dbReference type="Rhea" id="RHEA:12248"/>
        <dbReference type="ChEBI" id="CHEBI:15378"/>
        <dbReference type="ChEBI" id="CHEBI:57783"/>
        <dbReference type="ChEBI" id="CHEBI:58349"/>
        <dbReference type="ChEBI" id="CHEBI:68483"/>
        <dbReference type="ChEBI" id="CHEBI:70757"/>
        <dbReference type="EC" id="1.3.1.98"/>
    </reaction>
</comment>
<dbReference type="InterPro" id="IPR016169">
    <property type="entry name" value="FAD-bd_PCMH_sub2"/>
</dbReference>
<keyword evidence="8 16" id="KW-0274">FAD</keyword>
<keyword evidence="10 16" id="KW-0133">Cell shape</keyword>
<gene>
    <name evidence="16 18" type="primary">murB</name>
    <name evidence="18" type="ORF">E6K79_04510</name>
</gene>
<keyword evidence="11 16" id="KW-0573">Peptidoglycan synthesis</keyword>
<evidence type="ECO:0000259" key="17">
    <source>
        <dbReference type="PROSITE" id="PS51387"/>
    </source>
</evidence>
<dbReference type="Gene3D" id="3.30.465.10">
    <property type="match status" value="1"/>
</dbReference>
<dbReference type="Pfam" id="PF01565">
    <property type="entry name" value="FAD_binding_4"/>
    <property type="match status" value="1"/>
</dbReference>
<dbReference type="GO" id="GO:0009252">
    <property type="term" value="P:peptidoglycan biosynthetic process"/>
    <property type="evidence" value="ECO:0007669"/>
    <property type="project" value="UniProtKB-UniRule"/>
</dbReference>
<dbReference type="InterPro" id="IPR016166">
    <property type="entry name" value="FAD-bd_PCMH"/>
</dbReference>
<dbReference type="UniPathway" id="UPA00219"/>
<evidence type="ECO:0000256" key="8">
    <source>
        <dbReference type="ARBA" id="ARBA00022827"/>
    </source>
</evidence>
<proteinExistence type="inferred from homology"/>
<dbReference type="SUPFAM" id="SSF56176">
    <property type="entry name" value="FAD-binding/transporter-associated domain-like"/>
    <property type="match status" value="1"/>
</dbReference>
<dbReference type="InterPro" id="IPR036635">
    <property type="entry name" value="MurB_C_sf"/>
</dbReference>
<dbReference type="GO" id="GO:0008360">
    <property type="term" value="P:regulation of cell shape"/>
    <property type="evidence" value="ECO:0007669"/>
    <property type="project" value="UniProtKB-KW"/>
</dbReference>
<dbReference type="PANTHER" id="PTHR21071:SF4">
    <property type="entry name" value="UDP-N-ACETYLENOLPYRUVOYLGLUCOSAMINE REDUCTASE"/>
    <property type="match status" value="1"/>
</dbReference>
<dbReference type="PANTHER" id="PTHR21071">
    <property type="entry name" value="UDP-N-ACETYLENOLPYRUVOYLGLUCOSAMINE REDUCTASE"/>
    <property type="match status" value="1"/>
</dbReference>
<dbReference type="HAMAP" id="MF_00037">
    <property type="entry name" value="MurB"/>
    <property type="match status" value="1"/>
</dbReference>
<evidence type="ECO:0000256" key="2">
    <source>
        <dbReference type="ARBA" id="ARBA00003921"/>
    </source>
</evidence>
<keyword evidence="6 16" id="KW-0132">Cell division</keyword>
<comment type="subcellular location">
    <subcellularLocation>
        <location evidence="3 16">Cytoplasm</location>
    </subcellularLocation>
</comment>
<accession>A0A538TPN8</accession>
<dbReference type="InterPro" id="IPR036318">
    <property type="entry name" value="FAD-bd_PCMH-like_sf"/>
</dbReference>
<dbReference type="NCBIfam" id="TIGR00179">
    <property type="entry name" value="murB"/>
    <property type="match status" value="1"/>
</dbReference>
<feature type="active site" evidence="16">
    <location>
        <position position="257"/>
    </location>
</feature>
<evidence type="ECO:0000256" key="12">
    <source>
        <dbReference type="ARBA" id="ARBA00023002"/>
    </source>
</evidence>
<evidence type="ECO:0000256" key="16">
    <source>
        <dbReference type="HAMAP-Rule" id="MF_00037"/>
    </source>
</evidence>
<dbReference type="Gene3D" id="3.30.43.10">
    <property type="entry name" value="Uridine Diphospho-n-acetylenolpyruvylglucosamine Reductase, domain 2"/>
    <property type="match status" value="1"/>
</dbReference>
<evidence type="ECO:0000256" key="10">
    <source>
        <dbReference type="ARBA" id="ARBA00022960"/>
    </source>
</evidence>
<keyword evidence="12 16" id="KW-0560">Oxidoreductase</keyword>
<dbReference type="AlphaFoldDB" id="A0A538TPN8"/>
<keyword evidence="13 16" id="KW-0131">Cell cycle</keyword>
<dbReference type="GO" id="GO:0071949">
    <property type="term" value="F:FAD binding"/>
    <property type="evidence" value="ECO:0007669"/>
    <property type="project" value="InterPro"/>
</dbReference>
<keyword evidence="14 16" id="KW-0961">Cell wall biogenesis/degradation</keyword>
<evidence type="ECO:0000256" key="7">
    <source>
        <dbReference type="ARBA" id="ARBA00022630"/>
    </source>
</evidence>
<feature type="active site" description="Proton donor" evidence="16">
    <location>
        <position position="307"/>
    </location>
</feature>
<dbReference type="GO" id="GO:0008762">
    <property type="term" value="F:UDP-N-acetylmuramate dehydrogenase activity"/>
    <property type="evidence" value="ECO:0007669"/>
    <property type="project" value="UniProtKB-UniRule"/>
</dbReference>
<evidence type="ECO:0000256" key="3">
    <source>
        <dbReference type="ARBA" id="ARBA00004496"/>
    </source>
</evidence>
<keyword evidence="5 16" id="KW-0963">Cytoplasm</keyword>
<dbReference type="Proteomes" id="UP000317691">
    <property type="component" value="Unassembled WGS sequence"/>
</dbReference>
<comment type="pathway">
    <text evidence="4 16">Cell wall biogenesis; peptidoglycan biosynthesis.</text>
</comment>
<comment type="caution">
    <text evidence="18">The sequence shown here is derived from an EMBL/GenBank/DDBJ whole genome shotgun (WGS) entry which is preliminary data.</text>
</comment>
<feature type="domain" description="FAD-binding PCMH-type" evidence="17">
    <location>
        <begin position="115"/>
        <end position="278"/>
    </location>
</feature>
<comment type="cofactor">
    <cofactor evidence="1 16">
        <name>FAD</name>
        <dbReference type="ChEBI" id="CHEBI:57692"/>
    </cofactor>
</comment>
<dbReference type="InterPro" id="IPR006094">
    <property type="entry name" value="Oxid_FAD_bind_N"/>
</dbReference>
<evidence type="ECO:0000256" key="15">
    <source>
        <dbReference type="ARBA" id="ARBA00048914"/>
    </source>
</evidence>
<dbReference type="InterPro" id="IPR003170">
    <property type="entry name" value="MurB"/>
</dbReference>
<dbReference type="InterPro" id="IPR011601">
    <property type="entry name" value="MurB_C"/>
</dbReference>
<sequence>MSRRRRRLRRGCRAAGWSSSRSRPAEFWEYLGAAGAYYPTAPSVFRASCRSKCHGPRRFRPLGNALVRSDHGRILGRRNRYDTKENELSFETLAVTPQELVLRKSAPIAPYTTLGIGGPADVLTEVYTEKALQQVVSEAVRTGTKWLLIGGGSNLLVGDTGFRGVVIVNKIEHMNVKGTRIVAGAGADLGELVEAAREHSLSGLEFAIDIPGTVGGAVRGNAGAFGRAVGDIITRIRVLEGTKLVDRTPAELGFAYRHSKLKENSDIVVEAEFVLKQGDRAEMDRIMGQHAAQRARRQEKGLHTAGCFFKNPVLPDGTKIAAGQLLEAAGAKEIRDGGAGVHTYHANYIVNKGGATAHEILRVAKEMKRRVEEANGITLEEEVMVVVDPPSAGAV</sequence>